<keyword evidence="6" id="KW-0496">Mitochondrion</keyword>
<evidence type="ECO:0000313" key="9">
    <source>
        <dbReference type="EMBL" id="VDO79529.1"/>
    </source>
</evidence>
<reference evidence="9 10" key="2">
    <citation type="submission" date="2018-11" db="EMBL/GenBank/DDBJ databases">
        <authorList>
            <consortium name="Pathogen Informatics"/>
        </authorList>
    </citation>
    <scope>NUCLEOTIDE SEQUENCE [LARGE SCALE GENOMIC DNA]</scope>
</reference>
<name>A0A183I903_9BILA</name>
<dbReference type="PANTHER" id="PTHR21622:SF0">
    <property type="entry name" value="COILED-COIL-HELIX-COILED-COIL-HELIX DOMAIN CONTAINING 4"/>
    <property type="match status" value="1"/>
</dbReference>
<proteinExistence type="predicted"/>
<dbReference type="EMBL" id="UZAM01000141">
    <property type="protein sequence ID" value="VDO79529.1"/>
    <property type="molecule type" value="Genomic_DNA"/>
</dbReference>
<evidence type="ECO:0000313" key="11">
    <source>
        <dbReference type="WBParaSite" id="SBAD_0000010701-mRNA-1"/>
    </source>
</evidence>
<evidence type="ECO:0000256" key="4">
    <source>
        <dbReference type="ARBA" id="ARBA00023002"/>
    </source>
</evidence>
<sequence>MSVSYCKDYGKDRVIMLTKEDYEKPLAENFPALSVSLDDDDFAQGPILPNGEINWGCPCMGGMVAGPCGYEFRQAFSCFHYSKEDPKGSECMKQFADMHTCITKYPSLYGNWSKEKSNGDLSENAGSIDEQNAVTAKLLDSVDNAKSADAE</sequence>
<evidence type="ECO:0000256" key="5">
    <source>
        <dbReference type="ARBA" id="ARBA00023010"/>
    </source>
</evidence>
<evidence type="ECO:0000256" key="1">
    <source>
        <dbReference type="ARBA" id="ARBA00004173"/>
    </source>
</evidence>
<evidence type="ECO:0000313" key="10">
    <source>
        <dbReference type="Proteomes" id="UP000270296"/>
    </source>
</evidence>
<organism evidence="11">
    <name type="scientific">Soboliphyme baturini</name>
    <dbReference type="NCBI Taxonomy" id="241478"/>
    <lineage>
        <taxon>Eukaryota</taxon>
        <taxon>Metazoa</taxon>
        <taxon>Ecdysozoa</taxon>
        <taxon>Nematoda</taxon>
        <taxon>Enoplea</taxon>
        <taxon>Dorylaimia</taxon>
        <taxon>Dioctophymatida</taxon>
        <taxon>Dioctophymatoidea</taxon>
        <taxon>Soboliphymatidae</taxon>
        <taxon>Soboliphyme</taxon>
    </lineage>
</organism>
<keyword evidence="7" id="KW-1015">Disulfide bond</keyword>
<keyword evidence="3" id="KW-0653">Protein transport</keyword>
<evidence type="ECO:0000256" key="3">
    <source>
        <dbReference type="ARBA" id="ARBA00022927"/>
    </source>
</evidence>
<dbReference type="OrthoDB" id="7481291at2759"/>
<dbReference type="GO" id="GO:0045041">
    <property type="term" value="P:protein import into mitochondrial intermembrane space"/>
    <property type="evidence" value="ECO:0007669"/>
    <property type="project" value="InterPro"/>
</dbReference>
<keyword evidence="10" id="KW-1185">Reference proteome</keyword>
<keyword evidence="2" id="KW-0813">Transport</keyword>
<keyword evidence="8" id="KW-0676">Redox-active center</keyword>
<comment type="subcellular location">
    <subcellularLocation>
        <location evidence="1">Mitochondrion</location>
    </subcellularLocation>
</comment>
<dbReference type="GO" id="GO:0005758">
    <property type="term" value="C:mitochondrial intermembrane space"/>
    <property type="evidence" value="ECO:0007669"/>
    <property type="project" value="TreeGrafter"/>
</dbReference>
<evidence type="ECO:0000256" key="6">
    <source>
        <dbReference type="ARBA" id="ARBA00023128"/>
    </source>
</evidence>
<dbReference type="GO" id="GO:0015035">
    <property type="term" value="F:protein-disulfide reductase activity"/>
    <property type="evidence" value="ECO:0007669"/>
    <property type="project" value="InterPro"/>
</dbReference>
<keyword evidence="5" id="KW-0811">Translocation</keyword>
<protein>
    <submittedName>
        <fullName evidence="11">CHCH domain-containing protein</fullName>
    </submittedName>
</protein>
<dbReference type="AlphaFoldDB" id="A0A183I903"/>
<gene>
    <name evidence="9" type="ORF">SBAD_LOCUS97</name>
</gene>
<dbReference type="InterPro" id="IPR039289">
    <property type="entry name" value="CHCHD4"/>
</dbReference>
<dbReference type="PROSITE" id="PS51808">
    <property type="entry name" value="CHCH"/>
    <property type="match status" value="1"/>
</dbReference>
<keyword evidence="4" id="KW-0560">Oxidoreductase</keyword>
<evidence type="ECO:0000256" key="8">
    <source>
        <dbReference type="ARBA" id="ARBA00023284"/>
    </source>
</evidence>
<accession>A0A183I903</accession>
<dbReference type="Proteomes" id="UP000270296">
    <property type="component" value="Unassembled WGS sequence"/>
</dbReference>
<reference evidence="11" key="1">
    <citation type="submission" date="2016-06" db="UniProtKB">
        <authorList>
            <consortium name="WormBaseParasite"/>
        </authorList>
    </citation>
    <scope>IDENTIFICATION</scope>
</reference>
<dbReference type="PANTHER" id="PTHR21622">
    <property type="entry name" value="COILED-COIL-HELIX-COILED-COIL-HELIX DOMAIN CONTAINING 4"/>
    <property type="match status" value="1"/>
</dbReference>
<evidence type="ECO:0000256" key="2">
    <source>
        <dbReference type="ARBA" id="ARBA00022448"/>
    </source>
</evidence>
<dbReference type="Gene3D" id="1.10.287.2900">
    <property type="match status" value="1"/>
</dbReference>
<dbReference type="WBParaSite" id="SBAD_0000010701-mRNA-1">
    <property type="protein sequence ID" value="SBAD_0000010701-mRNA-1"/>
    <property type="gene ID" value="SBAD_0000010701"/>
</dbReference>
<evidence type="ECO:0000256" key="7">
    <source>
        <dbReference type="ARBA" id="ARBA00023157"/>
    </source>
</evidence>